<reference evidence="1" key="1">
    <citation type="submission" date="2023-11" db="EMBL/GenBank/DDBJ databases">
        <title>Gracilibacillus pellucida a moderately halophilic bacterium isolated from saline soil in Xinjiang province.</title>
        <authorList>
            <person name="Zhang Z."/>
            <person name="Tan F."/>
            <person name="Wang Y."/>
            <person name="Xia M."/>
        </authorList>
    </citation>
    <scope>NUCLEOTIDE SEQUENCE</scope>
    <source>
        <strain evidence="1">S3-1-1</strain>
    </source>
</reference>
<name>A0ACC6M4V4_9BACI</name>
<dbReference type="EMBL" id="JAWZSR010000004">
    <property type="protein sequence ID" value="MDX8046011.1"/>
    <property type="molecule type" value="Genomic_DNA"/>
</dbReference>
<organism evidence="1 2">
    <name type="scientific">Gracilibacillus pellucidus</name>
    <dbReference type="NCBI Taxonomy" id="3095368"/>
    <lineage>
        <taxon>Bacteria</taxon>
        <taxon>Bacillati</taxon>
        <taxon>Bacillota</taxon>
        <taxon>Bacilli</taxon>
        <taxon>Bacillales</taxon>
        <taxon>Bacillaceae</taxon>
        <taxon>Gracilibacillus</taxon>
    </lineage>
</organism>
<dbReference type="Proteomes" id="UP001277972">
    <property type="component" value="Unassembled WGS sequence"/>
</dbReference>
<evidence type="ECO:0000313" key="2">
    <source>
        <dbReference type="Proteomes" id="UP001277972"/>
    </source>
</evidence>
<keyword evidence="2" id="KW-1185">Reference proteome</keyword>
<comment type="caution">
    <text evidence="1">The sequence shown here is derived from an EMBL/GenBank/DDBJ whole genome shotgun (WGS) entry which is preliminary data.</text>
</comment>
<sequence length="162" mass="18591">MRRIRYKKTQQKKVSLIPKAISAGFFGALIWATIAAVAGYFHFTEVTPKSFILRPWLQTAWSDGWLGEIVSIFVLCCLSIGLALLYYLFLRKIPGMLPGILTGIVLWFMFFWLLSPIFPNIAPFWELSSDTVVTTICIFILYGVFIGYSISFSYEQHKDEKK</sequence>
<evidence type="ECO:0000313" key="1">
    <source>
        <dbReference type="EMBL" id="MDX8046011.1"/>
    </source>
</evidence>
<protein>
    <submittedName>
        <fullName evidence="1">YqhR family membrane protein</fullName>
    </submittedName>
</protein>
<gene>
    <name evidence="1" type="ORF">SH601_08420</name>
</gene>
<accession>A0ACC6M4V4</accession>
<proteinExistence type="predicted"/>